<dbReference type="PANTHER" id="PTHR30408">
    <property type="entry name" value="TYPE-1 RESTRICTION ENZYME ECOKI SPECIFICITY PROTEIN"/>
    <property type="match status" value="1"/>
</dbReference>
<dbReference type="InterPro" id="IPR044946">
    <property type="entry name" value="Restrct_endonuc_typeI_TRD_sf"/>
</dbReference>
<evidence type="ECO:0000256" key="1">
    <source>
        <dbReference type="ARBA" id="ARBA00010923"/>
    </source>
</evidence>
<name>M4NJ55_9GAMM</name>
<keyword evidence="3" id="KW-0238">DNA-binding</keyword>
<dbReference type="InterPro" id="IPR000055">
    <property type="entry name" value="Restrct_endonuc_typeI_TRD"/>
</dbReference>
<protein>
    <submittedName>
        <fullName evidence="5">Restriction endonuclease S subunit</fullName>
    </submittedName>
</protein>
<dbReference type="InterPro" id="IPR052021">
    <property type="entry name" value="Type-I_RS_S_subunit"/>
</dbReference>
<evidence type="ECO:0000256" key="2">
    <source>
        <dbReference type="ARBA" id="ARBA00022747"/>
    </source>
</evidence>
<dbReference type="SUPFAM" id="SSF116734">
    <property type="entry name" value="DNA methylase specificity domain"/>
    <property type="match status" value="2"/>
</dbReference>
<dbReference type="STRING" id="666685.R2APBS1_3878"/>
<feature type="domain" description="Type I restriction modification DNA specificity" evidence="4">
    <location>
        <begin position="4"/>
        <end position="179"/>
    </location>
</feature>
<dbReference type="GO" id="GO:0009307">
    <property type="term" value="P:DNA restriction-modification system"/>
    <property type="evidence" value="ECO:0007669"/>
    <property type="project" value="UniProtKB-KW"/>
</dbReference>
<dbReference type="HOGENOM" id="CLU_021095_2_1_6"/>
<keyword evidence="2" id="KW-0680">Restriction system</keyword>
<keyword evidence="5" id="KW-0378">Hydrolase</keyword>
<dbReference type="GO" id="GO:0003677">
    <property type="term" value="F:DNA binding"/>
    <property type="evidence" value="ECO:0007669"/>
    <property type="project" value="UniProtKB-KW"/>
</dbReference>
<dbReference type="CDD" id="cd17260">
    <property type="entry name" value="RMtype1_S_EcoEI-TRD1-CR1_like"/>
    <property type="match status" value="1"/>
</dbReference>
<accession>M4NJ55</accession>
<dbReference type="OrthoDB" id="9798929at2"/>
<dbReference type="REBASE" id="51745">
    <property type="entry name" value="S.RdeR2ORF856P"/>
</dbReference>
<sequence length="432" mass="47221">MASEWKTLPLEECLDAIIDYRGKTPRKVDAGIPLITAKIVKNGRIQEPTEFISPADFDDWMTRGLPRIGDVVLTTEAPLGEVAQIGQLPVALAQRIVTLRGKRGLVDNNFLLYALQSEPMQTQMKGRSSGTTVLGIKQSELRKVVLAIPPMERQQLAASVLKALDTRISLLEETNATLEAIAQTLFKSWFVDFDPVHAKAEGRVPDGMDVATAALFPDTFEDSPLGPIPQGWRAASLSDCMELNPQRVLRKGSLASYLDMANAPTQGHRPAEITQRELGSGSKFTNGDTLLAKITPCLENGKTAFVDFLADNEVGWGSTEFIVMRPKAPLPPFWGYLLARMPNFRAFAIQAMTGTSGRQRVDLGSLKQFSVVVPDDGVAEAFEKIIEPLRARIAAASSHADSLSQLRDTLLPRLISGKLRLPDAQVIEKAIP</sequence>
<dbReference type="KEGG" id="rhd:R2APBS1_3878"/>
<dbReference type="Pfam" id="PF01420">
    <property type="entry name" value="Methylase_S"/>
    <property type="match status" value="1"/>
</dbReference>
<dbReference type="PANTHER" id="PTHR30408:SF13">
    <property type="entry name" value="TYPE I RESTRICTION ENZYME HINDI SPECIFICITY SUBUNIT"/>
    <property type="match status" value="1"/>
</dbReference>
<evidence type="ECO:0000256" key="3">
    <source>
        <dbReference type="ARBA" id="ARBA00023125"/>
    </source>
</evidence>
<dbReference type="Proteomes" id="UP000011859">
    <property type="component" value="Chromosome"/>
</dbReference>
<keyword evidence="5" id="KW-0255">Endonuclease</keyword>
<dbReference type="eggNOG" id="COG0732">
    <property type="taxonomic scope" value="Bacteria"/>
</dbReference>
<dbReference type="EMBL" id="CP003470">
    <property type="protein sequence ID" value="AGG90929.1"/>
    <property type="molecule type" value="Genomic_DNA"/>
</dbReference>
<dbReference type="CDD" id="cd17246">
    <property type="entry name" value="RMtype1_S_SonII-TRD2-CR2_like"/>
    <property type="match status" value="1"/>
</dbReference>
<dbReference type="Gene3D" id="3.90.220.20">
    <property type="entry name" value="DNA methylase specificity domains"/>
    <property type="match status" value="2"/>
</dbReference>
<gene>
    <name evidence="5" type="ORF">R2APBS1_3878</name>
</gene>
<comment type="similarity">
    <text evidence="1">Belongs to the type-I restriction system S methylase family.</text>
</comment>
<dbReference type="AlphaFoldDB" id="M4NJ55"/>
<evidence type="ECO:0000259" key="4">
    <source>
        <dbReference type="Pfam" id="PF01420"/>
    </source>
</evidence>
<proteinExistence type="inferred from homology"/>
<evidence type="ECO:0000313" key="5">
    <source>
        <dbReference type="EMBL" id="AGG90929.1"/>
    </source>
</evidence>
<evidence type="ECO:0000313" key="6">
    <source>
        <dbReference type="Proteomes" id="UP000011859"/>
    </source>
</evidence>
<dbReference type="GO" id="GO:0004519">
    <property type="term" value="F:endonuclease activity"/>
    <property type="evidence" value="ECO:0007669"/>
    <property type="project" value="UniProtKB-KW"/>
</dbReference>
<reference evidence="5 6" key="1">
    <citation type="submission" date="2012-04" db="EMBL/GenBank/DDBJ databases">
        <title>Complete genome of Rhodanobacter sp. 2APBS1.</title>
        <authorList>
            <consortium name="US DOE Joint Genome Institute"/>
            <person name="Huntemann M."/>
            <person name="Wei C.-L."/>
            <person name="Han J."/>
            <person name="Detter J.C."/>
            <person name="Han C."/>
            <person name="Tapia R."/>
            <person name="Munk A.C.C."/>
            <person name="Chen A."/>
            <person name="Krypides N."/>
            <person name="Mavromatis K."/>
            <person name="Markowitz V."/>
            <person name="Szeto E."/>
            <person name="Ivanova N."/>
            <person name="Mikhailova N."/>
            <person name="Ovchinnikova G."/>
            <person name="Pagani I."/>
            <person name="Pati A."/>
            <person name="Goodwin L."/>
            <person name="Peters L."/>
            <person name="Pitluck S."/>
            <person name="Woyke T."/>
            <person name="Prakash O."/>
            <person name="Elkins J."/>
            <person name="Brown S."/>
            <person name="Palumbo A."/>
            <person name="Hemme C."/>
            <person name="Zhou J."/>
            <person name="Watson D."/>
            <person name="Jardine P."/>
            <person name="Kostka J."/>
            <person name="Green S."/>
        </authorList>
    </citation>
    <scope>NUCLEOTIDE SEQUENCE [LARGE SCALE GENOMIC DNA]</scope>
    <source>
        <strain evidence="5 6">2APBS1</strain>
    </source>
</reference>
<keyword evidence="5" id="KW-0540">Nuclease</keyword>
<dbReference type="RefSeq" id="WP_015449153.1">
    <property type="nucleotide sequence ID" value="NC_020541.1"/>
</dbReference>
<organism evidence="5 6">
    <name type="scientific">Rhodanobacter denitrificans</name>
    <dbReference type="NCBI Taxonomy" id="666685"/>
    <lineage>
        <taxon>Bacteria</taxon>
        <taxon>Pseudomonadati</taxon>
        <taxon>Pseudomonadota</taxon>
        <taxon>Gammaproteobacteria</taxon>
        <taxon>Lysobacterales</taxon>
        <taxon>Rhodanobacteraceae</taxon>
        <taxon>Rhodanobacter</taxon>
    </lineage>
</organism>
<keyword evidence="6" id="KW-1185">Reference proteome</keyword>